<dbReference type="Gene3D" id="3.40.50.720">
    <property type="entry name" value="NAD(P)-binding Rossmann-like Domain"/>
    <property type="match status" value="1"/>
</dbReference>
<feature type="domain" description="THIF-type NAD/FAD binding fold" evidence="1">
    <location>
        <begin position="57"/>
        <end position="217"/>
    </location>
</feature>
<organism evidence="2 3">
    <name type="scientific">Craurococcus roseus</name>
    <dbReference type="NCBI Taxonomy" id="77585"/>
    <lineage>
        <taxon>Bacteria</taxon>
        <taxon>Pseudomonadati</taxon>
        <taxon>Pseudomonadota</taxon>
        <taxon>Alphaproteobacteria</taxon>
        <taxon>Acetobacterales</taxon>
        <taxon>Acetobacteraceae</taxon>
        <taxon>Craurococcus</taxon>
    </lineage>
</organism>
<dbReference type="InterPro" id="IPR000594">
    <property type="entry name" value="ThiF_NAD_FAD-bd"/>
</dbReference>
<protein>
    <recommendedName>
        <fullName evidence="1">THIF-type NAD/FAD binding fold domain-containing protein</fullName>
    </recommendedName>
</protein>
<dbReference type="CDD" id="cd01483">
    <property type="entry name" value="E1_enzyme_family"/>
    <property type="match status" value="1"/>
</dbReference>
<evidence type="ECO:0000313" key="3">
    <source>
        <dbReference type="Proteomes" id="UP001501588"/>
    </source>
</evidence>
<evidence type="ECO:0000313" key="2">
    <source>
        <dbReference type="EMBL" id="GAA0593168.1"/>
    </source>
</evidence>
<reference evidence="3" key="1">
    <citation type="journal article" date="2019" name="Int. J. Syst. Evol. Microbiol.">
        <title>The Global Catalogue of Microorganisms (GCM) 10K type strain sequencing project: providing services to taxonomists for standard genome sequencing and annotation.</title>
        <authorList>
            <consortium name="The Broad Institute Genomics Platform"/>
            <consortium name="The Broad Institute Genome Sequencing Center for Infectious Disease"/>
            <person name="Wu L."/>
            <person name="Ma J."/>
        </authorList>
    </citation>
    <scope>NUCLEOTIDE SEQUENCE [LARGE SCALE GENOMIC DNA]</scope>
    <source>
        <strain evidence="3">JCM 9933</strain>
    </source>
</reference>
<evidence type="ECO:0000259" key="1">
    <source>
        <dbReference type="Pfam" id="PF00899"/>
    </source>
</evidence>
<dbReference type="PANTHER" id="PTHR43267">
    <property type="entry name" value="TRNA THREONYLCARBAMOYLADENOSINE DEHYDRATASE"/>
    <property type="match status" value="1"/>
</dbReference>
<dbReference type="Pfam" id="PF00899">
    <property type="entry name" value="ThiF"/>
    <property type="match status" value="1"/>
</dbReference>
<dbReference type="PANTHER" id="PTHR43267:SF1">
    <property type="entry name" value="TRNA THREONYLCARBAMOYLADENOSINE DEHYDRATASE"/>
    <property type="match status" value="1"/>
</dbReference>
<sequence length="261" mass="27293">MVPGLILRSIQRPAFHARVMDTHRDRIGLLRWSGLRMDTEFMFDRDLGGAPGFAARNIALVGCGTIGGHLAKFLGQSGAGHRGRLSLVDPEKLAPGNIGRHWLGPRHVGAPKAEACRDEIKAAFPHSDVRAHACSILEKLLLLASADLVVDATGEEAVSIALNQRLVDRRPSGPAAVHVWLAGNGAAAQCLFVGHKGEEACLKCLRPAGAAAATRPDWPLAPGAGLREAPAACGEAAFVPYGVAAPAIAAGLALKVCLGWD</sequence>
<gene>
    <name evidence="2" type="ORF">GCM10009416_34450</name>
</gene>
<dbReference type="InterPro" id="IPR045886">
    <property type="entry name" value="ThiF/MoeB/HesA"/>
</dbReference>
<dbReference type="InterPro" id="IPR035985">
    <property type="entry name" value="Ubiquitin-activating_enz"/>
</dbReference>
<dbReference type="EMBL" id="BAAAFZ010000054">
    <property type="protein sequence ID" value="GAA0593168.1"/>
    <property type="molecule type" value="Genomic_DNA"/>
</dbReference>
<comment type="caution">
    <text evidence="2">The sequence shown here is derived from an EMBL/GenBank/DDBJ whole genome shotgun (WGS) entry which is preliminary data.</text>
</comment>
<dbReference type="SUPFAM" id="SSF69572">
    <property type="entry name" value="Activating enzymes of the ubiquitin-like proteins"/>
    <property type="match status" value="1"/>
</dbReference>
<proteinExistence type="predicted"/>
<accession>A0ABP3QP88</accession>
<dbReference type="Proteomes" id="UP001501588">
    <property type="component" value="Unassembled WGS sequence"/>
</dbReference>
<keyword evidence="3" id="KW-1185">Reference proteome</keyword>
<name>A0ABP3QP88_9PROT</name>